<evidence type="ECO:0000313" key="1">
    <source>
        <dbReference type="EMBL" id="MPM08719.1"/>
    </source>
</evidence>
<reference evidence="1" key="1">
    <citation type="submission" date="2019-08" db="EMBL/GenBank/DDBJ databases">
        <authorList>
            <person name="Kucharzyk K."/>
            <person name="Murdoch R.W."/>
            <person name="Higgins S."/>
            <person name="Loffler F."/>
        </authorList>
    </citation>
    <scope>NUCLEOTIDE SEQUENCE</scope>
</reference>
<dbReference type="EMBL" id="VSSQ01001483">
    <property type="protein sequence ID" value="MPM08719.1"/>
    <property type="molecule type" value="Genomic_DNA"/>
</dbReference>
<sequence length="136" mass="16475">MRVVHIYVKDVTGYIEIKYKDSGMLHSIEFQFEMEDRAYRSMLDNIPISFAIPVFKSARFSAVEVPEEITFDMFWSRYDDKIYSSKKRSEAQWNRMSKANRCTAYNYIQRYFSKLPEWQTRKKTAEKYLSDELWNN</sequence>
<accession>A0A644WY43</accession>
<protein>
    <submittedName>
        <fullName evidence="1">Uncharacterized protein</fullName>
    </submittedName>
</protein>
<organism evidence="1">
    <name type="scientific">bioreactor metagenome</name>
    <dbReference type="NCBI Taxonomy" id="1076179"/>
    <lineage>
        <taxon>unclassified sequences</taxon>
        <taxon>metagenomes</taxon>
        <taxon>ecological metagenomes</taxon>
    </lineage>
</organism>
<name>A0A644WY43_9ZZZZ</name>
<dbReference type="AlphaFoldDB" id="A0A644WY43"/>
<gene>
    <name evidence="1" type="ORF">SDC9_55033</name>
</gene>
<comment type="caution">
    <text evidence="1">The sequence shown here is derived from an EMBL/GenBank/DDBJ whole genome shotgun (WGS) entry which is preliminary data.</text>
</comment>
<proteinExistence type="predicted"/>